<dbReference type="AlphaFoldDB" id="A0A375IIL1"/>
<dbReference type="InterPro" id="IPR036271">
    <property type="entry name" value="Tet_transcr_reg_TetR-rel_C_sf"/>
</dbReference>
<dbReference type="Gene3D" id="1.10.357.10">
    <property type="entry name" value="Tetracycline Repressor, domain 2"/>
    <property type="match status" value="1"/>
</dbReference>
<dbReference type="SUPFAM" id="SSF46689">
    <property type="entry name" value="Homeodomain-like"/>
    <property type="match status" value="1"/>
</dbReference>
<protein>
    <submittedName>
        <fullName evidence="6">Transcriptional regulator</fullName>
    </submittedName>
</protein>
<evidence type="ECO:0000313" key="6">
    <source>
        <dbReference type="EMBL" id="SPK74593.1"/>
    </source>
</evidence>
<evidence type="ECO:0000256" key="1">
    <source>
        <dbReference type="ARBA" id="ARBA00023015"/>
    </source>
</evidence>
<feature type="DNA-binding region" description="H-T-H motif" evidence="4">
    <location>
        <begin position="94"/>
        <end position="113"/>
    </location>
</feature>
<gene>
    <name evidence="6" type="ORF">CT19425_MP20303</name>
</gene>
<proteinExistence type="predicted"/>
<dbReference type="GO" id="GO:0000976">
    <property type="term" value="F:transcription cis-regulatory region binding"/>
    <property type="evidence" value="ECO:0007669"/>
    <property type="project" value="TreeGrafter"/>
</dbReference>
<dbReference type="GO" id="GO:0003700">
    <property type="term" value="F:DNA-binding transcription factor activity"/>
    <property type="evidence" value="ECO:0007669"/>
    <property type="project" value="TreeGrafter"/>
</dbReference>
<feature type="domain" description="HTH tetR-type" evidence="5">
    <location>
        <begin position="71"/>
        <end position="131"/>
    </location>
</feature>
<keyword evidence="3" id="KW-0804">Transcription</keyword>
<dbReference type="Gene3D" id="1.10.10.60">
    <property type="entry name" value="Homeodomain-like"/>
    <property type="match status" value="1"/>
</dbReference>
<dbReference type="EMBL" id="LT991977">
    <property type="protein sequence ID" value="SPK74593.1"/>
    <property type="molecule type" value="Genomic_DNA"/>
</dbReference>
<dbReference type="Pfam" id="PF14246">
    <property type="entry name" value="TetR_C_7"/>
    <property type="match status" value="1"/>
</dbReference>
<dbReference type="PANTHER" id="PTHR30055:SF146">
    <property type="entry name" value="HTH-TYPE TRANSCRIPTIONAL DUAL REGULATOR CECR"/>
    <property type="match status" value="1"/>
</dbReference>
<evidence type="ECO:0000256" key="4">
    <source>
        <dbReference type="PROSITE-ProRule" id="PRU00335"/>
    </source>
</evidence>
<organism evidence="6 7">
    <name type="scientific">Cupriavidus taiwanensis</name>
    <dbReference type="NCBI Taxonomy" id="164546"/>
    <lineage>
        <taxon>Bacteria</taxon>
        <taxon>Pseudomonadati</taxon>
        <taxon>Pseudomonadota</taxon>
        <taxon>Betaproteobacteria</taxon>
        <taxon>Burkholderiales</taxon>
        <taxon>Burkholderiaceae</taxon>
        <taxon>Cupriavidus</taxon>
    </lineage>
</organism>
<reference evidence="6 7" key="1">
    <citation type="submission" date="2018-01" db="EMBL/GenBank/DDBJ databases">
        <authorList>
            <person name="Gaut B.S."/>
            <person name="Morton B.R."/>
            <person name="Clegg M.T."/>
            <person name="Duvall M.R."/>
        </authorList>
    </citation>
    <scope>NUCLEOTIDE SEQUENCE [LARGE SCALE GENOMIC DNA]</scope>
    <source>
        <strain evidence="6">Cupriavidus taiwanensis LMG 19425</strain>
        <plasmid evidence="7">Plasmid ii</plasmid>
    </source>
</reference>
<dbReference type="Proteomes" id="UP000255505">
    <property type="component" value="Plasmid II"/>
</dbReference>
<dbReference type="InterPro" id="IPR009057">
    <property type="entry name" value="Homeodomain-like_sf"/>
</dbReference>
<name>A0A375IIL1_9BURK</name>
<geneLocation type="plasmid" evidence="6">
    <name>II</name>
</geneLocation>
<keyword evidence="2 4" id="KW-0238">DNA-binding</keyword>
<keyword evidence="6" id="KW-0614">Plasmid</keyword>
<dbReference type="SUPFAM" id="SSF48498">
    <property type="entry name" value="Tetracyclin repressor-like, C-terminal domain"/>
    <property type="match status" value="1"/>
</dbReference>
<dbReference type="PANTHER" id="PTHR30055">
    <property type="entry name" value="HTH-TYPE TRANSCRIPTIONAL REGULATOR RUTR"/>
    <property type="match status" value="1"/>
</dbReference>
<dbReference type="InterPro" id="IPR039536">
    <property type="entry name" value="TetR_C_Proteobacteria"/>
</dbReference>
<evidence type="ECO:0000256" key="3">
    <source>
        <dbReference type="ARBA" id="ARBA00023163"/>
    </source>
</evidence>
<dbReference type="PRINTS" id="PR00455">
    <property type="entry name" value="HTHTETR"/>
</dbReference>
<evidence type="ECO:0000259" key="5">
    <source>
        <dbReference type="PROSITE" id="PS50977"/>
    </source>
</evidence>
<dbReference type="Pfam" id="PF00440">
    <property type="entry name" value="TetR_N"/>
    <property type="match status" value="1"/>
</dbReference>
<dbReference type="PROSITE" id="PS50977">
    <property type="entry name" value="HTH_TETR_2"/>
    <property type="match status" value="1"/>
</dbReference>
<evidence type="ECO:0000313" key="7">
    <source>
        <dbReference type="Proteomes" id="UP000255505"/>
    </source>
</evidence>
<dbReference type="FunFam" id="1.10.10.60:FF:000141">
    <property type="entry name" value="TetR family transcriptional regulator"/>
    <property type="match status" value="1"/>
</dbReference>
<accession>A0A375IIL1</accession>
<dbReference type="InterPro" id="IPR050109">
    <property type="entry name" value="HTH-type_TetR-like_transc_reg"/>
</dbReference>
<evidence type="ECO:0000256" key="2">
    <source>
        <dbReference type="ARBA" id="ARBA00023125"/>
    </source>
</evidence>
<keyword evidence="1" id="KW-0805">Transcription regulation</keyword>
<dbReference type="InterPro" id="IPR001647">
    <property type="entry name" value="HTH_TetR"/>
</dbReference>
<sequence length="265" mass="28539">MLDGPVLPLLTARAPTVGGCVMGAPRACVSYWTKIPIMCVSYNGLPNPLNLPMARPPVPASKPQRGRPRDPERVRRILEAAQRHFNEHGLERASVDAIAADAGVSKMTVYNNFGSKERLFQAIVRDRTAPVVAGVPGAGALDPDEPEQALLAIGGRFLALTRGDDALGALRAVYGVAGAQPEACRTFYKDGPERVKSELAAYLRRANSAGTLKVRNPLQAADLFLSMFLGSGHMRGLLKLEMPDTRENRALLREAVRVFLAAYGA</sequence>